<sequence length="189" mass="21060">MTPHLVSSAFVAFVLFETSLAAPIAPEWNNELVARAPSHIYLKTFAHAAQAPTLAKKIKTQVNPRPNGAVYWAGRRPDGHGGLVTVEHDARKIAKLQGKETLEDHLERHKINIPLQAQNPHSKKIWGISSGAFSERTKGEAHAYLGPVQRPQSIYQNQEKPNMMKNPHVTKLTEHDVHHITSKVVKGHH</sequence>
<name>A0A9P5YLK1_9AGAR</name>
<protein>
    <submittedName>
        <fullName evidence="2">Uncharacterized protein</fullName>
    </submittedName>
</protein>
<dbReference type="EMBL" id="MU155587">
    <property type="protein sequence ID" value="KAF9472038.1"/>
    <property type="molecule type" value="Genomic_DNA"/>
</dbReference>
<dbReference type="Proteomes" id="UP000807469">
    <property type="component" value="Unassembled WGS sequence"/>
</dbReference>
<keyword evidence="1" id="KW-0732">Signal</keyword>
<evidence type="ECO:0000313" key="3">
    <source>
        <dbReference type="Proteomes" id="UP000807469"/>
    </source>
</evidence>
<reference evidence="2" key="1">
    <citation type="submission" date="2020-11" db="EMBL/GenBank/DDBJ databases">
        <authorList>
            <consortium name="DOE Joint Genome Institute"/>
            <person name="Ahrendt S."/>
            <person name="Riley R."/>
            <person name="Andreopoulos W."/>
            <person name="Labutti K."/>
            <person name="Pangilinan J."/>
            <person name="Ruiz-Duenas F.J."/>
            <person name="Barrasa J.M."/>
            <person name="Sanchez-Garcia M."/>
            <person name="Camarero S."/>
            <person name="Miyauchi S."/>
            <person name="Serrano A."/>
            <person name="Linde D."/>
            <person name="Babiker R."/>
            <person name="Drula E."/>
            <person name="Ayuso-Fernandez I."/>
            <person name="Pacheco R."/>
            <person name="Padilla G."/>
            <person name="Ferreira P."/>
            <person name="Barriuso J."/>
            <person name="Kellner H."/>
            <person name="Castanera R."/>
            <person name="Alfaro M."/>
            <person name="Ramirez L."/>
            <person name="Pisabarro A.G."/>
            <person name="Kuo A."/>
            <person name="Tritt A."/>
            <person name="Lipzen A."/>
            <person name="He G."/>
            <person name="Yan M."/>
            <person name="Ng V."/>
            <person name="Cullen D."/>
            <person name="Martin F."/>
            <person name="Rosso M.-N."/>
            <person name="Henrissat B."/>
            <person name="Hibbett D."/>
            <person name="Martinez A.T."/>
            <person name="Grigoriev I.V."/>
        </authorList>
    </citation>
    <scope>NUCLEOTIDE SEQUENCE</scope>
    <source>
        <strain evidence="2">CIRM-BRFM 674</strain>
    </source>
</reference>
<keyword evidence="3" id="KW-1185">Reference proteome</keyword>
<evidence type="ECO:0000313" key="2">
    <source>
        <dbReference type="EMBL" id="KAF9472038.1"/>
    </source>
</evidence>
<proteinExistence type="predicted"/>
<feature type="chain" id="PRO_5040461861" evidence="1">
    <location>
        <begin position="22"/>
        <end position="189"/>
    </location>
</feature>
<dbReference type="OrthoDB" id="2909885at2759"/>
<feature type="signal peptide" evidence="1">
    <location>
        <begin position="1"/>
        <end position="21"/>
    </location>
</feature>
<gene>
    <name evidence="2" type="ORF">BDN70DRAFT_509820</name>
</gene>
<evidence type="ECO:0000256" key="1">
    <source>
        <dbReference type="SAM" id="SignalP"/>
    </source>
</evidence>
<comment type="caution">
    <text evidence="2">The sequence shown here is derived from an EMBL/GenBank/DDBJ whole genome shotgun (WGS) entry which is preliminary data.</text>
</comment>
<dbReference type="AlphaFoldDB" id="A0A9P5YLK1"/>
<accession>A0A9P5YLK1</accession>
<organism evidence="2 3">
    <name type="scientific">Pholiota conissans</name>
    <dbReference type="NCBI Taxonomy" id="109636"/>
    <lineage>
        <taxon>Eukaryota</taxon>
        <taxon>Fungi</taxon>
        <taxon>Dikarya</taxon>
        <taxon>Basidiomycota</taxon>
        <taxon>Agaricomycotina</taxon>
        <taxon>Agaricomycetes</taxon>
        <taxon>Agaricomycetidae</taxon>
        <taxon>Agaricales</taxon>
        <taxon>Agaricineae</taxon>
        <taxon>Strophariaceae</taxon>
        <taxon>Pholiota</taxon>
    </lineage>
</organism>